<sequence length="81" mass="9575">MISKGKRREIKAWSMIFSCLRLSWRRDYLECSKVIANQTPLGLGLTHNEICDSCRRRFINPRHQFLNLQEGLMSSIYKESL</sequence>
<organism evidence="1">
    <name type="scientific">Spirodela intermedia</name>
    <name type="common">Intermediate duckweed</name>
    <dbReference type="NCBI Taxonomy" id="51605"/>
    <lineage>
        <taxon>Eukaryota</taxon>
        <taxon>Viridiplantae</taxon>
        <taxon>Streptophyta</taxon>
        <taxon>Embryophyta</taxon>
        <taxon>Tracheophyta</taxon>
        <taxon>Spermatophyta</taxon>
        <taxon>Magnoliopsida</taxon>
        <taxon>Liliopsida</taxon>
        <taxon>Araceae</taxon>
        <taxon>Lemnoideae</taxon>
        <taxon>Spirodela</taxon>
    </lineage>
</organism>
<dbReference type="EMBL" id="CACRZD030000006">
    <property type="protein sequence ID" value="CAA6661507.1"/>
    <property type="molecule type" value="Genomic_DNA"/>
</dbReference>
<keyword evidence="2" id="KW-1185">Reference proteome</keyword>
<proteinExistence type="predicted"/>
<protein>
    <submittedName>
        <fullName evidence="1">Uncharacterized protein</fullName>
    </submittedName>
</protein>
<dbReference type="AlphaFoldDB" id="A0A7I8IUF2"/>
<evidence type="ECO:0000313" key="1">
    <source>
        <dbReference type="EMBL" id="CAA2621825.1"/>
    </source>
</evidence>
<name>A0A7I8IUF2_SPIIN</name>
<dbReference type="Proteomes" id="UP001189122">
    <property type="component" value="Unassembled WGS sequence"/>
</dbReference>
<evidence type="ECO:0000313" key="2">
    <source>
        <dbReference type="Proteomes" id="UP001189122"/>
    </source>
</evidence>
<accession>A0A7I8IUF2</accession>
<gene>
    <name evidence="1" type="ORF">SI7747_06007902</name>
</gene>
<reference evidence="1 2" key="1">
    <citation type="submission" date="2019-12" db="EMBL/GenBank/DDBJ databases">
        <authorList>
            <person name="Scholz U."/>
            <person name="Mascher M."/>
            <person name="Fiebig A."/>
        </authorList>
    </citation>
    <scope>NUCLEOTIDE SEQUENCE</scope>
</reference>
<dbReference type="EMBL" id="LR743593">
    <property type="protein sequence ID" value="CAA2621825.1"/>
    <property type="molecule type" value="Genomic_DNA"/>
</dbReference>